<keyword evidence="2" id="KW-1185">Reference proteome</keyword>
<evidence type="ECO:0000313" key="2">
    <source>
        <dbReference type="Proteomes" id="UP000286806"/>
    </source>
</evidence>
<protein>
    <submittedName>
        <fullName evidence="1">Uncharacterized protein</fullName>
    </submittedName>
</protein>
<gene>
    <name evidence="1" type="ORF">SFMTTN_3416</name>
</gene>
<sequence>MFACNRIANTPESEIPASLITFHCGQQGQPHQHGIISPITK</sequence>
<comment type="caution">
    <text evidence="1">The sequence shown here is derived from an EMBL/GenBank/DDBJ whole genome shotgun (WGS) entry which is preliminary data.</text>
</comment>
<evidence type="ECO:0000313" key="1">
    <source>
        <dbReference type="EMBL" id="GCB02308.1"/>
    </source>
</evidence>
<proteinExistence type="predicted"/>
<reference evidence="1 2" key="1">
    <citation type="journal article" date="2019" name="Front. Microbiol.">
        <title>Genomes of Neutrophilic Sulfur-Oxidizing Chemolithoautotrophs Representing 9 Proteobacterial Species From 8 Genera.</title>
        <authorList>
            <person name="Watanabe T."/>
            <person name="Kojima H."/>
            <person name="Umezawa K."/>
            <person name="Hori C."/>
            <person name="Takasuka T.E."/>
            <person name="Kato Y."/>
            <person name="Fukui M."/>
        </authorList>
    </citation>
    <scope>NUCLEOTIDE SEQUENCE [LARGE SCALE GENOMIC DNA]</scope>
    <source>
        <strain evidence="1 2">TTN</strain>
    </source>
</reference>
<name>A0A401K075_9PROT</name>
<dbReference type="AlphaFoldDB" id="A0A401K075"/>
<accession>A0A401K075</accession>
<dbReference type="EMBL" id="BGOW01000047">
    <property type="protein sequence ID" value="GCB02308.1"/>
    <property type="molecule type" value="Genomic_DNA"/>
</dbReference>
<organism evidence="1 2">
    <name type="scientific">Sulfuriferula multivorans</name>
    <dbReference type="NCBI Taxonomy" id="1559896"/>
    <lineage>
        <taxon>Bacteria</taxon>
        <taxon>Pseudomonadati</taxon>
        <taxon>Pseudomonadota</taxon>
        <taxon>Betaproteobacteria</taxon>
        <taxon>Nitrosomonadales</taxon>
        <taxon>Sulfuricellaceae</taxon>
        <taxon>Sulfuriferula</taxon>
    </lineage>
</organism>
<dbReference type="Proteomes" id="UP000286806">
    <property type="component" value="Unassembled WGS sequence"/>
</dbReference>